<keyword evidence="1" id="KW-0812">Transmembrane</keyword>
<evidence type="ECO:0000313" key="2">
    <source>
        <dbReference type="Proteomes" id="UP000887575"/>
    </source>
</evidence>
<accession>A0AAF3ELU1</accession>
<name>A0AAF3ELU1_9BILA</name>
<feature type="transmembrane region" description="Helical" evidence="1">
    <location>
        <begin position="365"/>
        <end position="388"/>
    </location>
</feature>
<evidence type="ECO:0000256" key="1">
    <source>
        <dbReference type="SAM" id="Phobius"/>
    </source>
</evidence>
<protein>
    <submittedName>
        <fullName evidence="3">Uncharacterized protein</fullName>
    </submittedName>
</protein>
<dbReference type="AlphaFoldDB" id="A0AAF3ELU1"/>
<organism evidence="2 3">
    <name type="scientific">Mesorhabditis belari</name>
    <dbReference type="NCBI Taxonomy" id="2138241"/>
    <lineage>
        <taxon>Eukaryota</taxon>
        <taxon>Metazoa</taxon>
        <taxon>Ecdysozoa</taxon>
        <taxon>Nematoda</taxon>
        <taxon>Chromadorea</taxon>
        <taxon>Rhabditida</taxon>
        <taxon>Rhabditina</taxon>
        <taxon>Rhabditomorpha</taxon>
        <taxon>Rhabditoidea</taxon>
        <taxon>Rhabditidae</taxon>
        <taxon>Mesorhabditinae</taxon>
        <taxon>Mesorhabditis</taxon>
    </lineage>
</organism>
<keyword evidence="1" id="KW-0472">Membrane</keyword>
<keyword evidence="1" id="KW-1133">Transmembrane helix</keyword>
<feature type="transmembrane region" description="Helical" evidence="1">
    <location>
        <begin position="62"/>
        <end position="80"/>
    </location>
</feature>
<feature type="transmembrane region" description="Helical" evidence="1">
    <location>
        <begin position="222"/>
        <end position="238"/>
    </location>
</feature>
<evidence type="ECO:0000313" key="3">
    <source>
        <dbReference type="WBParaSite" id="MBELARI_LOCUS15010"/>
    </source>
</evidence>
<feature type="transmembrane region" description="Helical" evidence="1">
    <location>
        <begin position="408"/>
        <end position="426"/>
    </location>
</feature>
<dbReference type="Proteomes" id="UP000887575">
    <property type="component" value="Unassembled WGS sequence"/>
</dbReference>
<dbReference type="WBParaSite" id="MBELARI_LOCUS15010">
    <property type="protein sequence ID" value="MBELARI_LOCUS15010"/>
    <property type="gene ID" value="MBELARI_LOCUS15010"/>
</dbReference>
<feature type="transmembrane region" description="Helical" evidence="1">
    <location>
        <begin position="322"/>
        <end position="344"/>
    </location>
</feature>
<sequence length="454" mass="53143">MTFGAKYYDLILVLLITLGLSSLLAVIQIFKLKSFTWPKTGFDISFKLSSQLTEIFDQNAEYAFFLGFPFAGLAAFYAATNNRLTIPVRLLSTAENANKFVQTLGYFPTFICELSLVFTCSKDLTYIFDRVSFYVDYYDLFSISQYCQLCISISQYWSISEIKPDIDPSISGQLTPIIERTEAVVLVLSVFISFFAIWNVLWNDRLTLPLRLLAANENVDKMIFAIIYTYYCVCKYLANDQCPQAVFDLITTINSYFDYHILNDIAQYNQLMISISRFLAVSFDGAYFPYTLRFPFIQPLLPYILRIGLSFLKNLFPFDFTYYYIFDLYILQFPYFFMCALDFVTNRKMKSLKKRGKTSRAERLLMIQMMANSFLTLINTLFMYSIMSIVNFFFDISLAFLVMRSLDFIRFFFFNFIMSLISVFCFRKPRDQKVQQRTNDGTAFTVSRRTTRNR</sequence>
<feature type="transmembrane region" description="Helical" evidence="1">
    <location>
        <begin position="183"/>
        <end position="202"/>
    </location>
</feature>
<feature type="transmembrane region" description="Helical" evidence="1">
    <location>
        <begin position="7"/>
        <end position="30"/>
    </location>
</feature>
<feature type="transmembrane region" description="Helical" evidence="1">
    <location>
        <begin position="268"/>
        <end position="288"/>
    </location>
</feature>
<reference evidence="3" key="1">
    <citation type="submission" date="2024-02" db="UniProtKB">
        <authorList>
            <consortium name="WormBaseParasite"/>
        </authorList>
    </citation>
    <scope>IDENTIFICATION</scope>
</reference>
<keyword evidence="2" id="KW-1185">Reference proteome</keyword>
<proteinExistence type="predicted"/>